<dbReference type="EMBL" id="GG662661">
    <property type="protein sequence ID" value="EWS73916.1"/>
    <property type="molecule type" value="Genomic_DNA"/>
</dbReference>
<dbReference type="InParanoid" id="W7XHM8"/>
<name>W7XHM8_TETTS</name>
<evidence type="ECO:0000313" key="2">
    <source>
        <dbReference type="EMBL" id="EWS73916.1"/>
    </source>
</evidence>
<feature type="transmembrane region" description="Helical" evidence="1">
    <location>
        <begin position="120"/>
        <end position="138"/>
    </location>
</feature>
<reference evidence="3" key="1">
    <citation type="journal article" date="2006" name="PLoS Biol.">
        <title>Macronuclear genome sequence of the ciliate Tetrahymena thermophila, a model eukaryote.</title>
        <authorList>
            <person name="Eisen J.A."/>
            <person name="Coyne R.S."/>
            <person name="Wu M."/>
            <person name="Wu D."/>
            <person name="Thiagarajan M."/>
            <person name="Wortman J.R."/>
            <person name="Badger J.H."/>
            <person name="Ren Q."/>
            <person name="Amedeo P."/>
            <person name="Jones K.M."/>
            <person name="Tallon L.J."/>
            <person name="Delcher A.L."/>
            <person name="Salzberg S.L."/>
            <person name="Silva J.C."/>
            <person name="Haas B.J."/>
            <person name="Majoros W.H."/>
            <person name="Farzad M."/>
            <person name="Carlton J.M."/>
            <person name="Smith R.K. Jr."/>
            <person name="Garg J."/>
            <person name="Pearlman R.E."/>
            <person name="Karrer K.M."/>
            <person name="Sun L."/>
            <person name="Manning G."/>
            <person name="Elde N.C."/>
            <person name="Turkewitz A.P."/>
            <person name="Asai D.J."/>
            <person name="Wilkes D.E."/>
            <person name="Wang Y."/>
            <person name="Cai H."/>
            <person name="Collins K."/>
            <person name="Stewart B.A."/>
            <person name="Lee S.R."/>
            <person name="Wilamowska K."/>
            <person name="Weinberg Z."/>
            <person name="Ruzzo W.L."/>
            <person name="Wloga D."/>
            <person name="Gaertig J."/>
            <person name="Frankel J."/>
            <person name="Tsao C.-C."/>
            <person name="Gorovsky M.A."/>
            <person name="Keeling P.J."/>
            <person name="Waller R.F."/>
            <person name="Patron N.J."/>
            <person name="Cherry J.M."/>
            <person name="Stover N.A."/>
            <person name="Krieger C.J."/>
            <person name="del Toro C."/>
            <person name="Ryder H.F."/>
            <person name="Williamson S.C."/>
            <person name="Barbeau R.A."/>
            <person name="Hamilton E.P."/>
            <person name="Orias E."/>
        </authorList>
    </citation>
    <scope>NUCLEOTIDE SEQUENCE [LARGE SCALE GENOMIC DNA]</scope>
    <source>
        <strain evidence="3">SB210</strain>
    </source>
</reference>
<dbReference type="Proteomes" id="UP000009168">
    <property type="component" value="Unassembled WGS sequence"/>
</dbReference>
<protein>
    <submittedName>
        <fullName evidence="2">Transmembrane protein, putative</fullName>
    </submittedName>
</protein>
<dbReference type="RefSeq" id="XP_012653538.1">
    <property type="nucleotide sequence ID" value="XM_012798084.1"/>
</dbReference>
<keyword evidence="1" id="KW-0472">Membrane</keyword>
<feature type="transmembrane region" description="Helical" evidence="1">
    <location>
        <begin position="19"/>
        <end position="39"/>
    </location>
</feature>
<sequence length="190" mass="23381">MFSICHFIISNYHYDKTHIYFVVHFPCFQFIFDLLNCLFKFVNIDCFRLQGLINLLIIEFAHFHLFYLFNYFKVKANNLFPSNFNQFQRQINIYFSLIMNFLYFHKNLSNHKPFFNFKYFKATIKSSCYIALFLFQLLKYFKLYQCVSKIKLYLHFNLTTFNFICQFSFIPLMVSMYLHQKHLSGYQYCQ</sequence>
<dbReference type="GeneID" id="24439841"/>
<dbReference type="AlphaFoldDB" id="W7XHM8"/>
<organism evidence="2 3">
    <name type="scientific">Tetrahymena thermophila (strain SB210)</name>
    <dbReference type="NCBI Taxonomy" id="312017"/>
    <lineage>
        <taxon>Eukaryota</taxon>
        <taxon>Sar</taxon>
        <taxon>Alveolata</taxon>
        <taxon>Ciliophora</taxon>
        <taxon>Intramacronucleata</taxon>
        <taxon>Oligohymenophorea</taxon>
        <taxon>Hymenostomatida</taxon>
        <taxon>Tetrahymenina</taxon>
        <taxon>Tetrahymenidae</taxon>
        <taxon>Tetrahymena</taxon>
    </lineage>
</organism>
<proteinExistence type="predicted"/>
<gene>
    <name evidence="2" type="ORF">TTHERM_000619890</name>
</gene>
<evidence type="ECO:0000313" key="3">
    <source>
        <dbReference type="Proteomes" id="UP000009168"/>
    </source>
</evidence>
<feature type="transmembrane region" description="Helical" evidence="1">
    <location>
        <begin position="158"/>
        <end position="178"/>
    </location>
</feature>
<keyword evidence="3" id="KW-1185">Reference proteome</keyword>
<dbReference type="KEGG" id="tet:TTHERM_000619890"/>
<feature type="transmembrane region" description="Helical" evidence="1">
    <location>
        <begin position="91"/>
        <end position="108"/>
    </location>
</feature>
<keyword evidence="1" id="KW-1133">Transmembrane helix</keyword>
<keyword evidence="1 2" id="KW-0812">Transmembrane</keyword>
<feature type="transmembrane region" description="Helical" evidence="1">
    <location>
        <begin position="51"/>
        <end position="71"/>
    </location>
</feature>
<accession>W7XHM8</accession>
<evidence type="ECO:0000256" key="1">
    <source>
        <dbReference type="SAM" id="Phobius"/>
    </source>
</evidence>